<comment type="caution">
    <text evidence="6">The sequence shown here is derived from an EMBL/GenBank/DDBJ whole genome shotgun (WGS) entry which is preliminary data.</text>
</comment>
<feature type="compositionally biased region" description="Low complexity" evidence="4">
    <location>
        <begin position="923"/>
        <end position="938"/>
    </location>
</feature>
<dbReference type="SUPFAM" id="SSF48452">
    <property type="entry name" value="TPR-like"/>
    <property type="match status" value="2"/>
</dbReference>
<reference evidence="6" key="1">
    <citation type="submission" date="2022-07" db="EMBL/GenBank/DDBJ databases">
        <title>Phylogenomic reconstructions and comparative analyses of Kickxellomycotina fungi.</title>
        <authorList>
            <person name="Reynolds N.K."/>
            <person name="Stajich J.E."/>
            <person name="Barry K."/>
            <person name="Grigoriev I.V."/>
            <person name="Crous P."/>
            <person name="Smith M.E."/>
        </authorList>
    </citation>
    <scope>NUCLEOTIDE SEQUENCE</scope>
    <source>
        <strain evidence="6">NBRC 32514</strain>
    </source>
</reference>
<dbReference type="InterPro" id="IPR045243">
    <property type="entry name" value="Rna14-like"/>
</dbReference>
<dbReference type="GO" id="GO:0003729">
    <property type="term" value="F:mRNA binding"/>
    <property type="evidence" value="ECO:0007669"/>
    <property type="project" value="TreeGrafter"/>
</dbReference>
<evidence type="ECO:0000256" key="4">
    <source>
        <dbReference type="SAM" id="MobiDB-lite"/>
    </source>
</evidence>
<keyword evidence="7" id="KW-1185">Reference proteome</keyword>
<proteinExistence type="predicted"/>
<accession>A0A9W7Y6M2</accession>
<feature type="compositionally biased region" description="Low complexity" evidence="4">
    <location>
        <begin position="435"/>
        <end position="449"/>
    </location>
</feature>
<dbReference type="OrthoDB" id="26282at2759"/>
<keyword evidence="2" id="KW-0677">Repeat</keyword>
<dbReference type="Proteomes" id="UP001149813">
    <property type="component" value="Unassembled WGS sequence"/>
</dbReference>
<protein>
    <submittedName>
        <fullName evidence="6">mRNA 3'-end-processing protein rna14</fullName>
    </submittedName>
</protein>
<dbReference type="InterPro" id="IPR003107">
    <property type="entry name" value="HAT"/>
</dbReference>
<feature type="region of interest" description="Disordered" evidence="4">
    <location>
        <begin position="395"/>
        <end position="470"/>
    </location>
</feature>
<dbReference type="SMART" id="SM00386">
    <property type="entry name" value="HAT"/>
    <property type="match status" value="8"/>
</dbReference>
<dbReference type="EMBL" id="JANBOJ010000002">
    <property type="protein sequence ID" value="KAJ1725645.1"/>
    <property type="molecule type" value="Genomic_DNA"/>
</dbReference>
<dbReference type="AlphaFoldDB" id="A0A9W7Y6M2"/>
<dbReference type="InterPro" id="IPR008847">
    <property type="entry name" value="Suf"/>
</dbReference>
<name>A0A9W7Y6M2_9FUNG</name>
<feature type="domain" description="Suppressor of forked" evidence="5">
    <location>
        <begin position="31"/>
        <end position="656"/>
    </location>
</feature>
<dbReference type="GO" id="GO:0031124">
    <property type="term" value="P:mRNA 3'-end processing"/>
    <property type="evidence" value="ECO:0007669"/>
    <property type="project" value="InterPro"/>
</dbReference>
<evidence type="ECO:0000256" key="1">
    <source>
        <dbReference type="ARBA" id="ARBA00004123"/>
    </source>
</evidence>
<dbReference type="PANTHER" id="PTHR19980">
    <property type="entry name" value="RNA CLEAVAGE STIMULATION FACTOR"/>
    <property type="match status" value="1"/>
</dbReference>
<evidence type="ECO:0000259" key="5">
    <source>
        <dbReference type="Pfam" id="PF05843"/>
    </source>
</evidence>
<evidence type="ECO:0000313" key="7">
    <source>
        <dbReference type="Proteomes" id="UP001149813"/>
    </source>
</evidence>
<evidence type="ECO:0000256" key="2">
    <source>
        <dbReference type="ARBA" id="ARBA00022737"/>
    </source>
</evidence>
<organism evidence="6 7">
    <name type="scientific">Coemansia erecta</name>
    <dbReference type="NCBI Taxonomy" id="147472"/>
    <lineage>
        <taxon>Eukaryota</taxon>
        <taxon>Fungi</taxon>
        <taxon>Fungi incertae sedis</taxon>
        <taxon>Zoopagomycota</taxon>
        <taxon>Kickxellomycotina</taxon>
        <taxon>Kickxellomycetes</taxon>
        <taxon>Kickxellales</taxon>
        <taxon>Kickxellaceae</taxon>
        <taxon>Coemansia</taxon>
    </lineage>
</organism>
<keyword evidence="3" id="KW-0539">Nucleus</keyword>
<feature type="compositionally biased region" description="Acidic residues" evidence="4">
    <location>
        <begin position="420"/>
        <end position="434"/>
    </location>
</feature>
<comment type="subcellular location">
    <subcellularLocation>
        <location evidence="1">Nucleus</location>
    </subcellularLocation>
</comment>
<dbReference type="GO" id="GO:0005634">
    <property type="term" value="C:nucleus"/>
    <property type="evidence" value="ECO:0007669"/>
    <property type="project" value="UniProtKB-SubCell"/>
</dbReference>
<evidence type="ECO:0000313" key="6">
    <source>
        <dbReference type="EMBL" id="KAJ1725645.1"/>
    </source>
</evidence>
<feature type="region of interest" description="Disordered" evidence="4">
    <location>
        <begin position="856"/>
        <end position="946"/>
    </location>
</feature>
<sequence length="946" mass="106769">MSDTVTADAGSQAAAPHYLSKQPTGYPDVDMCRQRLARNQYNGDAWFSLLRAVKSTGNDKLIYDSFDDAIKQYPTSSQFLAKFAEFELSRGKNASAEAVFNNNLFNVPSLELWQCYLNYVLKSNANAHGVVESHDGRATVTDCYKLVLDNVGLDREAGGIWMDYINFLSTMQTSAPYEEHQKTKLLRETYQAAVVIPMAKVEEIWKQYDAFENRIDRATVKQMLSKLSPLYMAARAAYRETSKTWDSIRRTQPPRNLPVPPEWSLREVEFLDSWRKYLGWELSNPLHLEDPVLLHRRIVYAYNQACMALRFYPEIWIEFANYLQSRELTNEAIEKLQMASKVIPSSLAVQFAYAEMAERHRLPDVSKQVYTQVISLTRSDIDRTSQRYTRRLEKLNKQLTEPAASKNPANTDADGMQGFAEDDGEISELSEDSESGNSSNYNSDGYASDASDMDVVGSGGHEQTSQSKKALKMLKRRIAKTKSRMERRLKEKRETYTLSWIMYLRYAQRSEGIESVRQLLRKIRAEPAGYITYHVYVAVALMEYHIAKRPVIAGKLFELCAKTYSDQPEFISKYMDFLINSGDDTNARALFERFQSTSIGDSRHMWLVASDFEYNYGDMNAIAKLDKRFIDKFDHETLLTRMAARYSYMDVNGVAINEFGLPHRKDIRGGLSLGDSDGRRMAGSHDGHDLGALGNVSLRDDTPLSAGGLGVSVGSVAGRGTDKAQLLAPVNPNRYTKLSVANLEEYNPVIEAYTPAEFTQQYVTTPMSGSYGRPESREPITPLSVRPHVQLLEQGDILSYIAASVAAPDTTELDNQPLNVDALLDTIMQQDISAPRITSSYRPLAYMPWLNRNEPAHRQHHNQPYGGGGGGSYGRDRSSTRQYPPRSRSRGRRDSTEAEGYRGNSARGSNGGSSHYGNRHAPYARSNSRPSYRSNSSRGNERSSHR</sequence>
<dbReference type="InterPro" id="IPR011990">
    <property type="entry name" value="TPR-like_helical_dom_sf"/>
</dbReference>
<dbReference type="PANTHER" id="PTHR19980:SF0">
    <property type="entry name" value="CLEAVAGE STIMULATION FACTOR SUBUNIT 3"/>
    <property type="match status" value="1"/>
</dbReference>
<dbReference type="Pfam" id="PF05843">
    <property type="entry name" value="Suf"/>
    <property type="match status" value="1"/>
</dbReference>
<dbReference type="Gene3D" id="1.25.40.1040">
    <property type="match status" value="2"/>
</dbReference>
<gene>
    <name evidence="6" type="primary">RNA14</name>
    <name evidence="6" type="ORF">LPJ53_000124</name>
</gene>
<evidence type="ECO:0000256" key="3">
    <source>
        <dbReference type="ARBA" id="ARBA00023242"/>
    </source>
</evidence>